<feature type="region of interest" description="Disordered" evidence="6">
    <location>
        <begin position="1"/>
        <end position="58"/>
    </location>
</feature>
<evidence type="ECO:0000256" key="3">
    <source>
        <dbReference type="ARBA" id="ARBA00023054"/>
    </source>
</evidence>
<keyword evidence="4" id="KW-0963">Cytoplasm</keyword>
<keyword evidence="3 4" id="KW-0175">Coiled coil</keyword>
<evidence type="ECO:0000256" key="2">
    <source>
        <dbReference type="ARBA" id="ARBA00022658"/>
    </source>
</evidence>
<feature type="compositionally biased region" description="Basic and acidic residues" evidence="6">
    <location>
        <begin position="293"/>
        <end position="302"/>
    </location>
</feature>
<dbReference type="GO" id="GO:0035556">
    <property type="term" value="P:intracellular signal transduction"/>
    <property type="evidence" value="ECO:0007669"/>
    <property type="project" value="UniProtKB-UniRule"/>
</dbReference>
<sequence>MEPGDLRESPAGSGESDAGDWREVVPGEDEGGKSTETHGSIQDTPLKDTCEEGESEKQKILGEQLHSPYEEELDPRIQEELEHLNEASAEINRLELQLDDARSGYRKILTESARKLNAQSSQLGSCIEKARPYYEARRLAKEAQQETQKAALSYERAVSMHTAAREMVYVAEQGLMADGKNTLDPTWQEMLNHATAKVNEAEEERLRSEREHMRVTHACQEAEARVQMLQKSLKRVILKSKPYFELKAQFNHILEERKAKVLQLEQHVAKVKTSYSIALRNLEQISEQIHAQRGRDPVEGGRHTVCSGRSPPVGAESDIQVQEEGGACGGGVTGKDRVDAAINLVEKYREKENEKARERAGSDSLSVFSLQTIASDLEKYDSIEHLGDLSDVGSVTGDEVEKDKVGVMDRRDKLTETTAKERQQNFYKQHHRSFSL</sequence>
<accession>A0A3Q1HWJ7</accession>
<dbReference type="Ensembl" id="ENSATET00000009598.3">
    <property type="protein sequence ID" value="ENSATEP00000009438.1"/>
    <property type="gene ID" value="ENSATEG00000006630.3"/>
</dbReference>
<dbReference type="CTD" id="406439"/>
<dbReference type="OMA" id="GRDPPDC"/>
<dbReference type="Proteomes" id="UP000265040">
    <property type="component" value="Chromosome 16"/>
</dbReference>
<comment type="subunit">
    <text evidence="4">Interacts with GDP-bound and nucleotide-free forms of RAB11A.</text>
</comment>
<comment type="function">
    <text evidence="4">Functions as guanine nucleotide exchange factor (GEF) for RAB11A.</text>
</comment>
<evidence type="ECO:0000313" key="8">
    <source>
        <dbReference type="Proteomes" id="UP000265040"/>
    </source>
</evidence>
<dbReference type="InterPro" id="IPR007940">
    <property type="entry name" value="SH3BP5"/>
</dbReference>
<feature type="compositionally biased region" description="Basic and acidic residues" evidence="6">
    <location>
        <begin position="45"/>
        <end position="58"/>
    </location>
</feature>
<dbReference type="GO" id="GO:0004860">
    <property type="term" value="F:protein kinase inhibitor activity"/>
    <property type="evidence" value="ECO:0007669"/>
    <property type="project" value="TreeGrafter"/>
</dbReference>
<proteinExistence type="inferred from homology"/>
<dbReference type="GO" id="GO:0017124">
    <property type="term" value="F:SH3 domain binding"/>
    <property type="evidence" value="ECO:0007669"/>
    <property type="project" value="UniProtKB-UniRule"/>
</dbReference>
<dbReference type="AlphaFoldDB" id="A0A3Q1HWJ7"/>
<feature type="compositionally biased region" description="Basic and acidic residues" evidence="6">
    <location>
        <begin position="409"/>
        <end position="423"/>
    </location>
</feature>
<reference evidence="7" key="2">
    <citation type="submission" date="2025-08" db="UniProtKB">
        <authorList>
            <consortium name="Ensembl"/>
        </authorList>
    </citation>
    <scope>IDENTIFICATION</scope>
</reference>
<evidence type="ECO:0000313" key="7">
    <source>
        <dbReference type="Ensembl" id="ENSATEP00000009438.1"/>
    </source>
</evidence>
<dbReference type="PANTHER" id="PTHR19423:SF8">
    <property type="entry name" value="SH3 DOMAIN-BINDING PROTEIN 5-LIKE"/>
    <property type="match status" value="1"/>
</dbReference>
<evidence type="ECO:0000256" key="1">
    <source>
        <dbReference type="ARBA" id="ARBA00007796"/>
    </source>
</evidence>
<feature type="coiled-coil region" evidence="5">
    <location>
        <begin position="191"/>
        <end position="239"/>
    </location>
</feature>
<keyword evidence="8" id="KW-1185">Reference proteome</keyword>
<reference evidence="7" key="3">
    <citation type="submission" date="2025-09" db="UniProtKB">
        <authorList>
            <consortium name="Ensembl"/>
        </authorList>
    </citation>
    <scope>IDENTIFICATION</scope>
</reference>
<comment type="domain">
    <text evidence="4">The N-terminal half of the protein mediates interaction with RAB11A and functions as guanine nucleotide exchange factor. Four long alpha-helices (interrupted by a central kink) assemble into coiled coils, giving rise to a 'V' shape.</text>
</comment>
<protein>
    <recommendedName>
        <fullName evidence="4">SH3 domain-binding protein 5</fullName>
        <shortName evidence="4">SH3BP-5</shortName>
    </recommendedName>
</protein>
<reference evidence="7" key="1">
    <citation type="submission" date="2021-04" db="EMBL/GenBank/DDBJ databases">
        <authorList>
            <consortium name="Wellcome Sanger Institute Data Sharing"/>
        </authorList>
    </citation>
    <scope>NUCLEOTIDE SEQUENCE [LARGE SCALE GENOMIC DNA]</scope>
</reference>
<dbReference type="STRING" id="64144.ENSATEP00000009438"/>
<feature type="region of interest" description="Disordered" evidence="6">
    <location>
        <begin position="409"/>
        <end position="436"/>
    </location>
</feature>
<keyword evidence="2 4" id="KW-0344">Guanine-nucleotide releasing factor</keyword>
<comment type="similarity">
    <text evidence="1 4">Belongs to the SH3BP5 family.</text>
</comment>
<organism evidence="7 8">
    <name type="scientific">Anabas testudineus</name>
    <name type="common">Climbing perch</name>
    <name type="synonym">Anthias testudineus</name>
    <dbReference type="NCBI Taxonomy" id="64144"/>
    <lineage>
        <taxon>Eukaryota</taxon>
        <taxon>Metazoa</taxon>
        <taxon>Chordata</taxon>
        <taxon>Craniata</taxon>
        <taxon>Vertebrata</taxon>
        <taxon>Euteleostomi</taxon>
        <taxon>Actinopterygii</taxon>
        <taxon>Neopterygii</taxon>
        <taxon>Teleostei</taxon>
        <taxon>Neoteleostei</taxon>
        <taxon>Acanthomorphata</taxon>
        <taxon>Anabantaria</taxon>
        <taxon>Anabantiformes</taxon>
        <taxon>Anabantoidei</taxon>
        <taxon>Anabantidae</taxon>
        <taxon>Anabas</taxon>
    </lineage>
</organism>
<name>A0A3Q1HWJ7_ANATE</name>
<feature type="coiled-coil region" evidence="5">
    <location>
        <begin position="77"/>
        <end position="111"/>
    </location>
</feature>
<dbReference type="RefSeq" id="XP_026227383.1">
    <property type="nucleotide sequence ID" value="XM_026371598.1"/>
</dbReference>
<dbReference type="GO" id="GO:0005737">
    <property type="term" value="C:cytoplasm"/>
    <property type="evidence" value="ECO:0007669"/>
    <property type="project" value="UniProtKB-SubCell"/>
</dbReference>
<dbReference type="InParanoid" id="A0A3Q1HWJ7"/>
<evidence type="ECO:0000256" key="5">
    <source>
        <dbReference type="SAM" id="Coils"/>
    </source>
</evidence>
<feature type="region of interest" description="Disordered" evidence="6">
    <location>
        <begin position="293"/>
        <end position="315"/>
    </location>
</feature>
<dbReference type="OrthoDB" id="446789at2759"/>
<dbReference type="PANTHER" id="PTHR19423">
    <property type="entry name" value="SH3 DOMAIN-BINDING PROTEIN 5"/>
    <property type="match status" value="1"/>
</dbReference>
<dbReference type="Pfam" id="PF05276">
    <property type="entry name" value="SH3BP5"/>
    <property type="match status" value="1"/>
</dbReference>
<evidence type="ECO:0000256" key="4">
    <source>
        <dbReference type="RuleBase" id="RU369054"/>
    </source>
</evidence>
<comment type="subcellular location">
    <subcellularLocation>
        <location evidence="4">Cytoplasm</location>
    </subcellularLocation>
    <text evidence="4">Colocalizes with RAB11A on cytoplasmic vesicle membranes.</text>
</comment>
<evidence type="ECO:0000256" key="6">
    <source>
        <dbReference type="SAM" id="MobiDB-lite"/>
    </source>
</evidence>
<dbReference type="GeneTree" id="ENSGT00390000018500"/>
<dbReference type="GeneID" id="113169856"/>
<dbReference type="GO" id="GO:0005085">
    <property type="term" value="F:guanyl-nucleotide exchange factor activity"/>
    <property type="evidence" value="ECO:0007669"/>
    <property type="project" value="UniProtKB-UniRule"/>
</dbReference>
<feature type="compositionally biased region" description="Basic and acidic residues" evidence="6">
    <location>
        <begin position="19"/>
        <end position="36"/>
    </location>
</feature>